<sequence>MRGASRGRPFRPWLTLFGGIVLVLATGPSPQQGAGVLRLSGAGSSAGANSAETIVCPGVADRLPAVPAAAREEVDRNLALLEKQIAEANARLASSAGEGGPNFVRNAILGPLEDKRAAAIDRIAIAIGRVAARPTGLDGLAACSLSTSGTPGSSATATATASAAADPAAIGPTADDFVDIRQVARAEQPRSTGRGSRGTFLSRCGVPGDSHANEDDLIVAPGVQDGAQQLIDYVGNTTTDAFSTNESLAASTTTCANRADRSTYFWPVLRTRATDEPDSTPTSPAPTVTGTSSSTGTGSSKRTGTGAEAAPTAPADPDPSDPDATDLPTDVPTDLGPTDLGPTDLPPEAGATDLTPDPGTTDLAPDPGTTDPAPDDTLSAQPDAASTAQADSPRQAVENNVGTPVEPVAVRVQYRGNPTSRVTAMPRFLRLLSGDPRALTNGDDNVRAAWSCTGFTDRLTDKYPICPSGSRLVRVHDMPSCWDGENTDSATHRAHLVFPGEDGACPSGTRAVPQLRLTLVYGELPTTRPEGTDVPFALDSFAGERHAPRTAHAGAVVVMSDRLMRTVVTCVNTGRNCVT</sequence>
<dbReference type="PANTHER" id="PTHR43662:SF3">
    <property type="entry name" value="DOMAIN PROTEIN, PUTATIVE (AFU_ORTHOLOGUE AFUA_6G11970)-RELATED"/>
    <property type="match status" value="1"/>
</dbReference>
<evidence type="ECO:0000256" key="1">
    <source>
        <dbReference type="SAM" id="Coils"/>
    </source>
</evidence>
<evidence type="ECO:0000256" key="2">
    <source>
        <dbReference type="SAM" id="MobiDB-lite"/>
    </source>
</evidence>
<feature type="domain" description="DUF1996" evidence="3">
    <location>
        <begin position="410"/>
        <end position="524"/>
    </location>
</feature>
<dbReference type="Proteomes" id="UP001320766">
    <property type="component" value="Unassembled WGS sequence"/>
</dbReference>
<comment type="caution">
    <text evidence="4">The sequence shown here is derived from an EMBL/GenBank/DDBJ whole genome shotgun (WGS) entry which is preliminary data.</text>
</comment>
<dbReference type="InterPro" id="IPR018535">
    <property type="entry name" value="DUF1996"/>
</dbReference>
<feature type="compositionally biased region" description="Polar residues" evidence="2">
    <location>
        <begin position="384"/>
        <end position="402"/>
    </location>
</feature>
<feature type="compositionally biased region" description="Low complexity" evidence="2">
    <location>
        <begin position="279"/>
        <end position="315"/>
    </location>
</feature>
<evidence type="ECO:0000259" key="3">
    <source>
        <dbReference type="Pfam" id="PF09362"/>
    </source>
</evidence>
<keyword evidence="5" id="KW-1185">Reference proteome</keyword>
<reference evidence="4 5" key="1">
    <citation type="submission" date="2022-06" db="EMBL/GenBank/DDBJ databases">
        <title>Sequencing the genomes of 1000 actinobacteria strains.</title>
        <authorList>
            <person name="Klenk H.-P."/>
        </authorList>
    </citation>
    <scope>NUCLEOTIDE SEQUENCE [LARGE SCALE GENOMIC DNA]</scope>
    <source>
        <strain evidence="4 5">DSM 44170</strain>
    </source>
</reference>
<name>A0ABT1KFD8_9ACTN</name>
<evidence type="ECO:0000313" key="4">
    <source>
        <dbReference type="EMBL" id="MCP2352362.1"/>
    </source>
</evidence>
<accession>A0ABT1KFD8</accession>
<gene>
    <name evidence="4" type="ORF">HD595_008484</name>
</gene>
<protein>
    <recommendedName>
        <fullName evidence="3">DUF1996 domain-containing protein</fullName>
    </recommendedName>
</protein>
<dbReference type="Pfam" id="PF09362">
    <property type="entry name" value="DUF1996"/>
    <property type="match status" value="1"/>
</dbReference>
<dbReference type="EMBL" id="JAMZEC010000001">
    <property type="protein sequence ID" value="MCP2352362.1"/>
    <property type="molecule type" value="Genomic_DNA"/>
</dbReference>
<feature type="region of interest" description="Disordered" evidence="2">
    <location>
        <begin position="271"/>
        <end position="403"/>
    </location>
</feature>
<organism evidence="4 5">
    <name type="scientific">Nonomuraea roseoviolacea subsp. carminata</name>
    <dbReference type="NCBI Taxonomy" id="160689"/>
    <lineage>
        <taxon>Bacteria</taxon>
        <taxon>Bacillati</taxon>
        <taxon>Actinomycetota</taxon>
        <taxon>Actinomycetes</taxon>
        <taxon>Streptosporangiales</taxon>
        <taxon>Streptosporangiaceae</taxon>
        <taxon>Nonomuraea</taxon>
    </lineage>
</organism>
<proteinExistence type="predicted"/>
<dbReference type="PANTHER" id="PTHR43662">
    <property type="match status" value="1"/>
</dbReference>
<dbReference type="RefSeq" id="WP_253779672.1">
    <property type="nucleotide sequence ID" value="NZ_BAAAVE010000034.1"/>
</dbReference>
<feature type="coiled-coil region" evidence="1">
    <location>
        <begin position="71"/>
        <end position="98"/>
    </location>
</feature>
<feature type="compositionally biased region" description="Low complexity" evidence="2">
    <location>
        <begin position="350"/>
        <end position="378"/>
    </location>
</feature>
<evidence type="ECO:0000313" key="5">
    <source>
        <dbReference type="Proteomes" id="UP001320766"/>
    </source>
</evidence>
<keyword evidence="1" id="KW-0175">Coiled coil</keyword>